<accession>A0A0N5AS82</accession>
<evidence type="ECO:0000313" key="6">
    <source>
        <dbReference type="Proteomes" id="UP000046393"/>
    </source>
</evidence>
<feature type="binding site" evidence="3">
    <location>
        <position position="49"/>
    </location>
    <ligand>
        <name>3'-phosphoadenylyl sulfate</name>
        <dbReference type="ChEBI" id="CHEBI:58339"/>
    </ligand>
</feature>
<feature type="binding site" evidence="3">
    <location>
        <begin position="173"/>
        <end position="177"/>
    </location>
    <ligand>
        <name>3'-phosphoadenylyl sulfate</name>
        <dbReference type="ChEBI" id="CHEBI:58339"/>
    </ligand>
</feature>
<evidence type="ECO:0000256" key="3">
    <source>
        <dbReference type="PIRSR" id="PIRSR637359-2"/>
    </source>
</evidence>
<feature type="disulfide bond" evidence="4">
    <location>
        <begin position="158"/>
        <end position="168"/>
    </location>
</feature>
<dbReference type="Proteomes" id="UP000046393">
    <property type="component" value="Unplaced"/>
</dbReference>
<dbReference type="InterPro" id="IPR037359">
    <property type="entry name" value="NST/OST"/>
</dbReference>
<dbReference type="PANTHER" id="PTHR10605">
    <property type="entry name" value="HEPARAN SULFATE SULFOTRANSFERASE"/>
    <property type="match status" value="1"/>
</dbReference>
<keyword evidence="6" id="KW-1185">Reference proteome</keyword>
<dbReference type="InterPro" id="IPR000863">
    <property type="entry name" value="Sulfotransferase_dom"/>
</dbReference>
<feature type="domain" description="Sulfotransferase" evidence="5">
    <location>
        <begin position="30"/>
        <end position="163"/>
    </location>
</feature>
<name>A0A0N5AS82_9BILA</name>
<keyword evidence="1" id="KW-0808">Transferase</keyword>
<dbReference type="WBParaSite" id="SMUV_0000763901-mRNA-1">
    <property type="protein sequence ID" value="SMUV_0000763901-mRNA-1"/>
    <property type="gene ID" value="SMUV_0000763901"/>
</dbReference>
<reference evidence="7" key="1">
    <citation type="submission" date="2017-02" db="UniProtKB">
        <authorList>
            <consortium name="WormBaseParasite"/>
        </authorList>
    </citation>
    <scope>IDENTIFICATION</scope>
</reference>
<organism evidence="6 7">
    <name type="scientific">Syphacia muris</name>
    <dbReference type="NCBI Taxonomy" id="451379"/>
    <lineage>
        <taxon>Eukaryota</taxon>
        <taxon>Metazoa</taxon>
        <taxon>Ecdysozoa</taxon>
        <taxon>Nematoda</taxon>
        <taxon>Chromadorea</taxon>
        <taxon>Rhabditida</taxon>
        <taxon>Spirurina</taxon>
        <taxon>Oxyuridomorpha</taxon>
        <taxon>Oxyuroidea</taxon>
        <taxon>Oxyuridae</taxon>
        <taxon>Syphacia</taxon>
    </lineage>
</organism>
<keyword evidence="4" id="KW-1015">Disulfide bond</keyword>
<dbReference type="Gene3D" id="3.40.50.300">
    <property type="entry name" value="P-loop containing nucleotide triphosphate hydrolases"/>
    <property type="match status" value="1"/>
</dbReference>
<proteinExistence type="predicted"/>
<protein>
    <submittedName>
        <fullName evidence="7">Sulfotransfer_1 domain-containing protein</fullName>
    </submittedName>
</protein>
<evidence type="ECO:0000256" key="4">
    <source>
        <dbReference type="PIRSR" id="PIRSR637359-3"/>
    </source>
</evidence>
<dbReference type="Pfam" id="PF00685">
    <property type="entry name" value="Sulfotransfer_1"/>
    <property type="match status" value="1"/>
</dbReference>
<dbReference type="PANTHER" id="PTHR10605:SF72">
    <property type="entry name" value="HEPARAN SULFATE 3-O SULFOTRANSFERASE-B, ISOFORM A"/>
    <property type="match status" value="1"/>
</dbReference>
<dbReference type="InterPro" id="IPR027417">
    <property type="entry name" value="P-loop_NTPase"/>
</dbReference>
<dbReference type="SUPFAM" id="SSF52540">
    <property type="entry name" value="P-loop containing nucleoside triphosphate hydrolases"/>
    <property type="match status" value="1"/>
</dbReference>
<evidence type="ECO:0000256" key="1">
    <source>
        <dbReference type="ARBA" id="ARBA00022679"/>
    </source>
</evidence>
<feature type="binding site" evidence="3">
    <location>
        <position position="41"/>
    </location>
    <ligand>
        <name>3'-phosphoadenylyl sulfate</name>
        <dbReference type="ChEBI" id="CHEBI:58339"/>
    </ligand>
</feature>
<sequence>MPETTSYQLTLEKSPAYFISEKAPKRVYQLNPEMKLIIVVRNPITRAISDYTQATSKRRKRSVLPQFESIAVKNYTSSHKGNKTVINSSWGAIRIGVYHQFVSKWLQYFPLNQIHFVDGERLIRDPTVEIRAAERFLGFEPTVTRSNFAIDPIKGFPCVLKPDKSLHCLGKTKGRTHPNVDPYVLDLLQHYYQSENEKLFQLINRRFNW</sequence>
<dbReference type="AlphaFoldDB" id="A0A0N5AS82"/>
<evidence type="ECO:0000259" key="5">
    <source>
        <dbReference type="Pfam" id="PF00685"/>
    </source>
</evidence>
<evidence type="ECO:0000256" key="2">
    <source>
        <dbReference type="ARBA" id="ARBA00023180"/>
    </source>
</evidence>
<dbReference type="STRING" id="451379.A0A0N5AS82"/>
<evidence type="ECO:0000313" key="7">
    <source>
        <dbReference type="WBParaSite" id="SMUV_0000763901-mRNA-1"/>
    </source>
</evidence>
<keyword evidence="2" id="KW-0325">Glycoprotein</keyword>
<dbReference type="GO" id="GO:0008467">
    <property type="term" value="F:[heparan sulfate]-glucosamine 3-sulfotransferase activity"/>
    <property type="evidence" value="ECO:0007669"/>
    <property type="project" value="TreeGrafter"/>
</dbReference>